<comment type="caution">
    <text evidence="2">The sequence shown here is derived from an EMBL/GenBank/DDBJ whole genome shotgun (WGS) entry which is preliminary data.</text>
</comment>
<dbReference type="InterPro" id="IPR002347">
    <property type="entry name" value="SDR_fam"/>
</dbReference>
<dbReference type="AlphaFoldDB" id="A0A051TW76"/>
<name>A0A051TW76_9MYCO</name>
<keyword evidence="3" id="KW-1185">Reference proteome</keyword>
<dbReference type="PANTHER" id="PTHR43157:SF31">
    <property type="entry name" value="PHOSPHATIDYLINOSITOL-GLYCAN BIOSYNTHESIS CLASS F PROTEIN"/>
    <property type="match status" value="1"/>
</dbReference>
<dbReference type="Pfam" id="PF00106">
    <property type="entry name" value="adh_short"/>
    <property type="match status" value="1"/>
</dbReference>
<dbReference type="RefSeq" id="WP_044486444.1">
    <property type="nucleotide sequence ID" value="NZ_KK328284.1"/>
</dbReference>
<sequence length="273" mass="29429">MRIIVTGGNSGVGKATAHAMAAAGHDVVIACRSLTKAHQAAASMPGDVAVRELDLADLTSVRKFADTVDYVDVLVNNAGVLGLPLTRTADGFEAHMGINHLGHFALTCLLGGRIRDRVVAVASTNYSTARMHFDDLNYHRRRYNPWSAYGESKLANLLFVRELVARGTTAYASDPGMTDTGITRNGSGVLQWAGRVLSPHIAQSPSDGARSTIQAITTTLPNGTYIAPRGLMHQWGKPKPTKLREKARDADSARRLWNLSAELTGCEWQDGRP</sequence>
<gene>
    <name evidence="2" type="ORF">K875_04006</name>
</gene>
<dbReference type="InterPro" id="IPR036291">
    <property type="entry name" value="NAD(P)-bd_dom_sf"/>
</dbReference>
<evidence type="ECO:0000313" key="3">
    <source>
        <dbReference type="Proteomes" id="UP000025947"/>
    </source>
</evidence>
<evidence type="ECO:0008006" key="4">
    <source>
        <dbReference type="Google" id="ProtNLM"/>
    </source>
</evidence>
<dbReference type="Gene3D" id="3.40.50.720">
    <property type="entry name" value="NAD(P)-binding Rossmann-like Domain"/>
    <property type="match status" value="1"/>
</dbReference>
<reference evidence="2 3" key="1">
    <citation type="submission" date="2014-04" db="EMBL/GenBank/DDBJ databases">
        <title>The Genome Sequence of Mycobacterium tuberculosis TKK-01-0051.</title>
        <authorList>
            <consortium name="The Broad Institute Genomics Platform"/>
            <consortium name="The Broad Institute Genome Sequencing Center for Infectious Disease"/>
            <person name="Earl A.M."/>
            <person name="Cohen K."/>
            <person name="Pym A."/>
            <person name="Bishai W."/>
            <person name="Maharaj K."/>
            <person name="Desjardins C."/>
            <person name="Abeel T."/>
            <person name="Young S."/>
            <person name="Zeng Q."/>
            <person name="Gargeya S."/>
            <person name="Abouelleil A."/>
            <person name="Alvarado L."/>
            <person name="Chapman S.B."/>
            <person name="Gainer-Dewar J."/>
            <person name="Goldberg J."/>
            <person name="Griggs A."/>
            <person name="Gujja S."/>
            <person name="Hansen M."/>
            <person name="Howarth C."/>
            <person name="Imamovic A."/>
            <person name="Larimer J."/>
            <person name="Murphy C."/>
            <person name="Naylor J."/>
            <person name="Pearson M."/>
            <person name="Poon T.W."/>
            <person name="Priest M."/>
            <person name="Roberts A."/>
            <person name="Saif S."/>
            <person name="Shea T."/>
            <person name="Sykes S."/>
            <person name="Wortman J."/>
            <person name="Nusbaum C."/>
            <person name="Birren B."/>
        </authorList>
    </citation>
    <scope>NUCLEOTIDE SEQUENCE [LARGE SCALE GENOMIC DNA]</scope>
    <source>
        <strain evidence="2 3">TKK-01-0051</strain>
    </source>
</reference>
<keyword evidence="1" id="KW-0560">Oxidoreductase</keyword>
<dbReference type="PATRIC" id="fig|1324261.3.peg.4047"/>
<accession>A0A051TW76</accession>
<evidence type="ECO:0000313" key="2">
    <source>
        <dbReference type="EMBL" id="KBZ61055.1"/>
    </source>
</evidence>
<dbReference type="PRINTS" id="PR00081">
    <property type="entry name" value="GDHRDH"/>
</dbReference>
<proteinExistence type="predicted"/>
<dbReference type="PANTHER" id="PTHR43157">
    <property type="entry name" value="PHOSPHATIDYLINOSITOL-GLYCAN BIOSYNTHESIS CLASS F PROTEIN-RELATED"/>
    <property type="match status" value="1"/>
</dbReference>
<dbReference type="EMBL" id="JLXW01000010">
    <property type="protein sequence ID" value="KBZ61055.1"/>
    <property type="molecule type" value="Genomic_DNA"/>
</dbReference>
<protein>
    <recommendedName>
        <fullName evidence="4">Retinol dehydrogenase</fullName>
    </recommendedName>
</protein>
<evidence type="ECO:0000256" key="1">
    <source>
        <dbReference type="ARBA" id="ARBA00023002"/>
    </source>
</evidence>
<dbReference type="SUPFAM" id="SSF51735">
    <property type="entry name" value="NAD(P)-binding Rossmann-fold domains"/>
    <property type="match status" value="1"/>
</dbReference>
<organism evidence="2 3">
    <name type="scientific">Mycobacterium [tuberculosis] TKK-01-0051</name>
    <dbReference type="NCBI Taxonomy" id="1324261"/>
    <lineage>
        <taxon>Bacteria</taxon>
        <taxon>Bacillati</taxon>
        <taxon>Actinomycetota</taxon>
        <taxon>Actinomycetes</taxon>
        <taxon>Mycobacteriales</taxon>
        <taxon>Mycobacteriaceae</taxon>
        <taxon>Mycobacterium</taxon>
        <taxon>Mycobacterium avium complex (MAC)</taxon>
    </lineage>
</organism>
<dbReference type="Proteomes" id="UP000025947">
    <property type="component" value="Unassembled WGS sequence"/>
</dbReference>
<dbReference type="GO" id="GO:0016491">
    <property type="term" value="F:oxidoreductase activity"/>
    <property type="evidence" value="ECO:0007669"/>
    <property type="project" value="UniProtKB-KW"/>
</dbReference>
<dbReference type="HOGENOM" id="CLU_010194_44_2_11"/>